<reference evidence="2 3" key="1">
    <citation type="submission" date="2021-05" db="EMBL/GenBank/DDBJ databases">
        <title>A Polyphasic approach of four new species of the genus Ohtaekwangia: Ohtaekwangia histidinii sp. nov., Ohtaekwangia cretensis sp. nov., Ohtaekwangia indiensis sp. nov., Ohtaekwangia reichenbachii sp. nov. from diverse environment.</title>
        <authorList>
            <person name="Octaviana S."/>
        </authorList>
    </citation>
    <scope>NUCLEOTIDE SEQUENCE [LARGE SCALE GENOMIC DNA]</scope>
    <source>
        <strain evidence="2 3">PWU4</strain>
    </source>
</reference>
<comment type="caution">
    <text evidence="2">The sequence shown here is derived from an EMBL/GenBank/DDBJ whole genome shotgun (WGS) entry which is preliminary data.</text>
</comment>
<proteinExistence type="predicted"/>
<dbReference type="AlphaFoldDB" id="A0AAP2DPM6"/>
<evidence type="ECO:0000256" key="1">
    <source>
        <dbReference type="SAM" id="Phobius"/>
    </source>
</evidence>
<keyword evidence="1" id="KW-0812">Transmembrane</keyword>
<feature type="transmembrane region" description="Helical" evidence="1">
    <location>
        <begin position="7"/>
        <end position="27"/>
    </location>
</feature>
<protein>
    <submittedName>
        <fullName evidence="2">Uncharacterized protein</fullName>
    </submittedName>
</protein>
<keyword evidence="1" id="KW-1133">Transmembrane helix</keyword>
<keyword evidence="1" id="KW-0472">Membrane</keyword>
<dbReference type="Proteomes" id="UP001319200">
    <property type="component" value="Unassembled WGS sequence"/>
</dbReference>
<organism evidence="2 3">
    <name type="scientific">Chryseosolibacter histidini</name>
    <dbReference type="NCBI Taxonomy" id="2782349"/>
    <lineage>
        <taxon>Bacteria</taxon>
        <taxon>Pseudomonadati</taxon>
        <taxon>Bacteroidota</taxon>
        <taxon>Cytophagia</taxon>
        <taxon>Cytophagales</taxon>
        <taxon>Chryseotaleaceae</taxon>
        <taxon>Chryseosolibacter</taxon>
    </lineage>
</organism>
<dbReference type="RefSeq" id="WP_254168598.1">
    <property type="nucleotide sequence ID" value="NZ_JAHESF010000036.1"/>
</dbReference>
<feature type="transmembrane region" description="Helical" evidence="1">
    <location>
        <begin position="33"/>
        <end position="54"/>
    </location>
</feature>
<keyword evidence="3" id="KW-1185">Reference proteome</keyword>
<evidence type="ECO:0000313" key="2">
    <source>
        <dbReference type="EMBL" id="MBT1700190.1"/>
    </source>
</evidence>
<dbReference type="EMBL" id="JAHESF010000036">
    <property type="protein sequence ID" value="MBT1700190.1"/>
    <property type="molecule type" value="Genomic_DNA"/>
</dbReference>
<name>A0AAP2DPM6_9BACT</name>
<gene>
    <name evidence="2" type="ORF">KK083_25095</name>
</gene>
<sequence>MKKSLVVPYFPVVLVFLSPCLLIFGVYLIFSAIILWGFVVILAGSIFLTTRYVTEINLRNKTIKEYFAFLGFAFGVKVRRFKMIDRIVITKDRSEYVSRRGPATLPGGIPHRYGLWDFTANLVYDENIELELMTNRNKRKLIRGVKELALFLRIKIEDQSVTQPYILDPVDVL</sequence>
<evidence type="ECO:0000313" key="3">
    <source>
        <dbReference type="Proteomes" id="UP001319200"/>
    </source>
</evidence>
<accession>A0AAP2DPM6</accession>